<name>A0A8X8AU11_BRACI</name>
<comment type="caution">
    <text evidence="1">The sequence shown here is derived from an EMBL/GenBank/DDBJ whole genome shotgun (WGS) entry which is preliminary data.</text>
</comment>
<gene>
    <name evidence="1" type="ORF">Bca52824_024107</name>
</gene>
<evidence type="ECO:0000313" key="1">
    <source>
        <dbReference type="EMBL" id="KAG2312550.1"/>
    </source>
</evidence>
<accession>A0A8X8AU11</accession>
<sequence>MSTISSDFRPARVSGISPEILLLLMSSIFRLSSASSSAGFRGEVVVADDQSEQLKAANDVERDWSGQLLVGKINDLEISQVPDSRRDISR</sequence>
<organism evidence="1 2">
    <name type="scientific">Brassica carinata</name>
    <name type="common">Ethiopian mustard</name>
    <name type="synonym">Abyssinian cabbage</name>
    <dbReference type="NCBI Taxonomy" id="52824"/>
    <lineage>
        <taxon>Eukaryota</taxon>
        <taxon>Viridiplantae</taxon>
        <taxon>Streptophyta</taxon>
        <taxon>Embryophyta</taxon>
        <taxon>Tracheophyta</taxon>
        <taxon>Spermatophyta</taxon>
        <taxon>Magnoliopsida</taxon>
        <taxon>eudicotyledons</taxon>
        <taxon>Gunneridae</taxon>
        <taxon>Pentapetalae</taxon>
        <taxon>rosids</taxon>
        <taxon>malvids</taxon>
        <taxon>Brassicales</taxon>
        <taxon>Brassicaceae</taxon>
        <taxon>Brassiceae</taxon>
        <taxon>Brassica</taxon>
    </lineage>
</organism>
<dbReference type="AlphaFoldDB" id="A0A8X8AU11"/>
<dbReference type="EMBL" id="JAAMPC010000005">
    <property type="protein sequence ID" value="KAG2312550.1"/>
    <property type="molecule type" value="Genomic_DNA"/>
</dbReference>
<evidence type="ECO:0000313" key="2">
    <source>
        <dbReference type="Proteomes" id="UP000886595"/>
    </source>
</evidence>
<reference evidence="1 2" key="1">
    <citation type="submission" date="2020-02" db="EMBL/GenBank/DDBJ databases">
        <authorList>
            <person name="Ma Q."/>
            <person name="Huang Y."/>
            <person name="Song X."/>
            <person name="Pei D."/>
        </authorList>
    </citation>
    <scope>NUCLEOTIDE SEQUENCE [LARGE SCALE GENOMIC DNA]</scope>
    <source>
        <strain evidence="1">Sxm20200214</strain>
        <tissue evidence="1">Leaf</tissue>
    </source>
</reference>
<keyword evidence="2" id="KW-1185">Reference proteome</keyword>
<dbReference type="Proteomes" id="UP000886595">
    <property type="component" value="Unassembled WGS sequence"/>
</dbReference>
<protein>
    <submittedName>
        <fullName evidence="1">Uncharacterized protein</fullName>
    </submittedName>
</protein>
<proteinExistence type="predicted"/>